<organism evidence="1 2">
    <name type="scientific">Lentinula aff. lateritia</name>
    <dbReference type="NCBI Taxonomy" id="2804960"/>
    <lineage>
        <taxon>Eukaryota</taxon>
        <taxon>Fungi</taxon>
        <taxon>Dikarya</taxon>
        <taxon>Basidiomycota</taxon>
        <taxon>Agaricomycotina</taxon>
        <taxon>Agaricomycetes</taxon>
        <taxon>Agaricomycetidae</taxon>
        <taxon>Agaricales</taxon>
        <taxon>Marasmiineae</taxon>
        <taxon>Omphalotaceae</taxon>
        <taxon>Lentinula</taxon>
    </lineage>
</organism>
<comment type="caution">
    <text evidence="1">The sequence shown here is derived from an EMBL/GenBank/DDBJ whole genome shotgun (WGS) entry which is preliminary data.</text>
</comment>
<accession>A0ACC1TH97</accession>
<proteinExistence type="predicted"/>
<evidence type="ECO:0000313" key="1">
    <source>
        <dbReference type="EMBL" id="KAJ3804087.1"/>
    </source>
</evidence>
<evidence type="ECO:0000313" key="2">
    <source>
        <dbReference type="Proteomes" id="UP001163835"/>
    </source>
</evidence>
<gene>
    <name evidence="1" type="ORF">F5876DRAFT_83806</name>
</gene>
<name>A0ACC1TH97_9AGAR</name>
<reference evidence="1" key="1">
    <citation type="submission" date="2022-09" db="EMBL/GenBank/DDBJ databases">
        <title>A Global Phylogenomic Analysis of the Shiitake Genus Lentinula.</title>
        <authorList>
            <consortium name="DOE Joint Genome Institute"/>
            <person name="Sierra-Patev S."/>
            <person name="Min B."/>
            <person name="Naranjo-Ortiz M."/>
            <person name="Looney B."/>
            <person name="Konkel Z."/>
            <person name="Slot J.C."/>
            <person name="Sakamoto Y."/>
            <person name="Steenwyk J.L."/>
            <person name="Rokas A."/>
            <person name="Carro J."/>
            <person name="Camarero S."/>
            <person name="Ferreira P."/>
            <person name="Molpeceres G."/>
            <person name="Ruiz-Duenas F.J."/>
            <person name="Serrano A."/>
            <person name="Henrissat B."/>
            <person name="Drula E."/>
            <person name="Hughes K.W."/>
            <person name="Mata J.L."/>
            <person name="Ishikawa N.K."/>
            <person name="Vargas-Isla R."/>
            <person name="Ushijima S."/>
            <person name="Smith C.A."/>
            <person name="Ahrendt S."/>
            <person name="Andreopoulos W."/>
            <person name="He G."/>
            <person name="Labutti K."/>
            <person name="Lipzen A."/>
            <person name="Ng V."/>
            <person name="Riley R."/>
            <person name="Sandor L."/>
            <person name="Barry K."/>
            <person name="Martinez A.T."/>
            <person name="Xiao Y."/>
            <person name="Gibbons J.G."/>
            <person name="Terashima K."/>
            <person name="Grigoriev I.V."/>
            <person name="Hibbett D.S."/>
        </authorList>
    </citation>
    <scope>NUCLEOTIDE SEQUENCE</scope>
    <source>
        <strain evidence="1">TMI1499</strain>
    </source>
</reference>
<dbReference type="EMBL" id="MU796323">
    <property type="protein sequence ID" value="KAJ3804087.1"/>
    <property type="molecule type" value="Genomic_DNA"/>
</dbReference>
<sequence length="207" mass="22211">MSDINLRERFYSALLPEIRQNLITVNIGQGVAQTLKEAITRAVSVDVYLHDPTLTGRNVGPTRSYVSPAGPHAMDINATHTSNGNTREAFLARMWGQCFGCGAQATTRSLPSSVAVPVAPFELQPAPSTLQHKLLIPKPTLRPILTQVLQPRRQQISATGSTPFSLFPNESVQIAASTAPSALAAVPTTPSPLSRTSPTKLVKSESY</sequence>
<keyword evidence="2" id="KW-1185">Reference proteome</keyword>
<protein>
    <submittedName>
        <fullName evidence="1">Uncharacterized protein</fullName>
    </submittedName>
</protein>
<dbReference type="Proteomes" id="UP001163835">
    <property type="component" value="Unassembled WGS sequence"/>
</dbReference>